<dbReference type="InterPro" id="IPR018181">
    <property type="entry name" value="Heat_shock_70_CS"/>
</dbReference>
<proteinExistence type="inferred from homology"/>
<dbReference type="GO" id="GO:0005524">
    <property type="term" value="F:ATP binding"/>
    <property type="evidence" value="ECO:0007669"/>
    <property type="project" value="UniProtKB-KW"/>
</dbReference>
<keyword evidence="3" id="KW-0067">ATP-binding</keyword>
<dbReference type="STRING" id="860235.AOZ06_17310"/>
<dbReference type="OrthoDB" id="9766019at2"/>
<dbReference type="Gene3D" id="3.30.420.40">
    <property type="match status" value="2"/>
</dbReference>
<dbReference type="Proteomes" id="UP000063699">
    <property type="component" value="Chromosome"/>
</dbReference>
<dbReference type="Gene3D" id="3.90.640.10">
    <property type="entry name" value="Actin, Chain A, domain 4"/>
    <property type="match status" value="1"/>
</dbReference>
<evidence type="ECO:0000256" key="4">
    <source>
        <dbReference type="ARBA" id="ARBA00023016"/>
    </source>
</evidence>
<dbReference type="PANTHER" id="PTHR45639">
    <property type="entry name" value="HSC70CB, ISOFORM G-RELATED"/>
    <property type="match status" value="1"/>
</dbReference>
<reference evidence="8 9" key="1">
    <citation type="submission" date="2015-07" db="EMBL/GenBank/DDBJ databases">
        <title>Genome sequencing of Kibdelosporangium phytohabitans.</title>
        <authorList>
            <person name="Qin S."/>
            <person name="Xing K."/>
        </authorList>
    </citation>
    <scope>NUCLEOTIDE SEQUENCE [LARGE SCALE GENOMIC DNA]</scope>
    <source>
        <strain evidence="8 9">KLBMP1111</strain>
    </source>
</reference>
<dbReference type="InterPro" id="IPR008979">
    <property type="entry name" value="Galactose-bd-like_sf"/>
</dbReference>
<accession>A0A0N9I1W7</accession>
<name>A0A0N9I1W7_9PSEU</name>
<evidence type="ECO:0000313" key="8">
    <source>
        <dbReference type="EMBL" id="ALG08438.1"/>
    </source>
</evidence>
<evidence type="ECO:0000313" key="9">
    <source>
        <dbReference type="Proteomes" id="UP000063699"/>
    </source>
</evidence>
<dbReference type="SUPFAM" id="SSF53067">
    <property type="entry name" value="Actin-like ATPase domain"/>
    <property type="match status" value="2"/>
</dbReference>
<evidence type="ECO:0000256" key="1">
    <source>
        <dbReference type="ARBA" id="ARBA00007381"/>
    </source>
</evidence>
<dbReference type="Pfam" id="PF18559">
    <property type="entry name" value="Exop_C"/>
    <property type="match status" value="1"/>
</dbReference>
<evidence type="ECO:0000256" key="6">
    <source>
        <dbReference type="SAM" id="MobiDB-lite"/>
    </source>
</evidence>
<evidence type="ECO:0000256" key="3">
    <source>
        <dbReference type="ARBA" id="ARBA00022840"/>
    </source>
</evidence>
<protein>
    <recommendedName>
        <fullName evidence="7">ExoP galactose-binding-like domain-containing protein</fullName>
    </recommendedName>
</protein>
<feature type="compositionally biased region" description="Low complexity" evidence="6">
    <location>
        <begin position="426"/>
        <end position="455"/>
    </location>
</feature>
<keyword evidence="9" id="KW-1185">Reference proteome</keyword>
<dbReference type="Pfam" id="PF00012">
    <property type="entry name" value="HSP70"/>
    <property type="match status" value="1"/>
</dbReference>
<comment type="similarity">
    <text evidence="1">Belongs to the heat shock protein 70 family.</text>
</comment>
<dbReference type="InterPro" id="IPR013126">
    <property type="entry name" value="Hsp_70_fam"/>
</dbReference>
<dbReference type="InterPro" id="IPR041443">
    <property type="entry name" value="Exop_C"/>
</dbReference>
<dbReference type="PROSITE" id="PS01036">
    <property type="entry name" value="HSP70_3"/>
    <property type="match status" value="1"/>
</dbReference>
<dbReference type="Gene3D" id="2.60.120.430">
    <property type="entry name" value="Galactose-binding lectin"/>
    <property type="match status" value="1"/>
</dbReference>
<dbReference type="PANTHER" id="PTHR45639:SF34">
    <property type="entry name" value="CHAPERONE PROTEIN DNAK"/>
    <property type="match status" value="1"/>
</dbReference>
<organism evidence="8 9">
    <name type="scientific">Kibdelosporangium phytohabitans</name>
    <dbReference type="NCBI Taxonomy" id="860235"/>
    <lineage>
        <taxon>Bacteria</taxon>
        <taxon>Bacillati</taxon>
        <taxon>Actinomycetota</taxon>
        <taxon>Actinomycetes</taxon>
        <taxon>Pseudonocardiales</taxon>
        <taxon>Pseudonocardiaceae</taxon>
        <taxon>Kibdelosporangium</taxon>
    </lineage>
</organism>
<evidence type="ECO:0000259" key="7">
    <source>
        <dbReference type="Pfam" id="PF18559"/>
    </source>
</evidence>
<dbReference type="PROSITE" id="PS00329">
    <property type="entry name" value="HSP70_2"/>
    <property type="match status" value="1"/>
</dbReference>
<sequence>MWYGAGIDLGTSFTAAAVSGAGRTQMVPLSKEMIVPSVAYPAPDGALLTGTAALAAVDDPERVARNFKRRLGDPTPLVLGGSAYSAAVLMAAQLRDVLAGMSRFAGGPPGSVVLTCPAIWGPYRREHFTEVLRLAGVSEYRLITEPEAAATHYSSERRLGDGEVVAVYDLGGGTFDTTILRMSGGETEILGTPEGIEHMGGIDFDETLIAHVDNELGGAITDLDPADPATAAILVEVRAACVRAKEDLSIEPDVTITVPLPSISRQVTVTRLEFNDMIRPSVQLTTDALRRTIASAGLRAEDLSAVLLAGGSSRIPLVSQMVSGEFGKPVRVTLHPKFTVALGAAAVATRPKPVTVPVPSAPWPLTPPRGTPSPVPTVTTSRRKWLLPAVAATAIIALAVVTTLLITSKGGDEVQPMNARAPLVADTTTTSASTPATTSVPPTTTITTVTAKPPAGGSPGTKPAPPNTEQVRTNDGPASLRLYDNGAIQPFTGFIGDAANWGGVEIHSSGAKQTSIQAAPAGSGLRVTWKGDAPAQIYLQSPRSPKDLSSFAGGALVFDTTVQRAPTAATSLQVHCGYPCGSQVAVTNLFANLPAGKASTVRIPLSCFTGSGLDPKKVDTPFLLYTGGQFDATFTNIRWEKNSQGATPCVQLK</sequence>
<dbReference type="GO" id="GO:0030968">
    <property type="term" value="P:endoplasmic reticulum unfolded protein response"/>
    <property type="evidence" value="ECO:0007669"/>
    <property type="project" value="TreeGrafter"/>
</dbReference>
<dbReference type="KEGG" id="kphy:AOZ06_17310"/>
<gene>
    <name evidence="8" type="ORF">AOZ06_17310</name>
</gene>
<evidence type="ECO:0000256" key="2">
    <source>
        <dbReference type="ARBA" id="ARBA00022741"/>
    </source>
</evidence>
<dbReference type="EMBL" id="CP012752">
    <property type="protein sequence ID" value="ALG08438.1"/>
    <property type="molecule type" value="Genomic_DNA"/>
</dbReference>
<dbReference type="GO" id="GO:0140662">
    <property type="term" value="F:ATP-dependent protein folding chaperone"/>
    <property type="evidence" value="ECO:0007669"/>
    <property type="project" value="InterPro"/>
</dbReference>
<dbReference type="InterPro" id="IPR043129">
    <property type="entry name" value="ATPase_NBD"/>
</dbReference>
<feature type="region of interest" description="Disordered" evidence="6">
    <location>
        <begin position="426"/>
        <end position="478"/>
    </location>
</feature>
<keyword evidence="4" id="KW-0346">Stress response</keyword>
<dbReference type="AlphaFoldDB" id="A0A0N9I1W7"/>
<dbReference type="SUPFAM" id="SSF49785">
    <property type="entry name" value="Galactose-binding domain-like"/>
    <property type="match status" value="1"/>
</dbReference>
<dbReference type="PRINTS" id="PR00301">
    <property type="entry name" value="HEATSHOCK70"/>
</dbReference>
<keyword evidence="5" id="KW-0143">Chaperone</keyword>
<keyword evidence="2" id="KW-0547">Nucleotide-binding</keyword>
<evidence type="ECO:0000256" key="5">
    <source>
        <dbReference type="ARBA" id="ARBA00023186"/>
    </source>
</evidence>
<feature type="domain" description="ExoP galactose-binding-like" evidence="7">
    <location>
        <begin position="509"/>
        <end position="639"/>
    </location>
</feature>
<dbReference type="RefSeq" id="WP_054290345.1">
    <property type="nucleotide sequence ID" value="NZ_CP012752.1"/>
</dbReference>